<dbReference type="InterPro" id="IPR014825">
    <property type="entry name" value="DNA_alkylation"/>
</dbReference>
<evidence type="ECO:0000313" key="2">
    <source>
        <dbReference type="Proteomes" id="UP000235330"/>
    </source>
</evidence>
<dbReference type="AlphaFoldDB" id="A0A2N7F9R9"/>
<accession>A0A2N7F9R9</accession>
<reference evidence="2" key="1">
    <citation type="submission" date="2016-07" db="EMBL/GenBank/DDBJ databases">
        <title>Nontailed viruses are major unrecognized killers of bacteria in the ocean.</title>
        <authorList>
            <person name="Kauffman K."/>
            <person name="Hussain F."/>
            <person name="Yang J."/>
            <person name="Arevalo P."/>
            <person name="Brown J."/>
            <person name="Cutler M."/>
            <person name="Kelly L."/>
            <person name="Polz M.F."/>
        </authorList>
    </citation>
    <scope>NUCLEOTIDE SEQUENCE [LARGE SCALE GENOMIC DNA]</scope>
    <source>
        <strain evidence="2">10N.261.55.E11</strain>
    </source>
</reference>
<dbReference type="Proteomes" id="UP000235330">
    <property type="component" value="Unassembled WGS sequence"/>
</dbReference>
<protein>
    <submittedName>
        <fullName evidence="1">DNA alkylation repair protein</fullName>
    </submittedName>
</protein>
<dbReference type="InterPro" id="IPR016024">
    <property type="entry name" value="ARM-type_fold"/>
</dbReference>
<organism evidence="1 2">
    <name type="scientific">Vibrio splendidus</name>
    <dbReference type="NCBI Taxonomy" id="29497"/>
    <lineage>
        <taxon>Bacteria</taxon>
        <taxon>Pseudomonadati</taxon>
        <taxon>Pseudomonadota</taxon>
        <taxon>Gammaproteobacteria</taxon>
        <taxon>Vibrionales</taxon>
        <taxon>Vibrionaceae</taxon>
        <taxon>Vibrio</taxon>
    </lineage>
</organism>
<dbReference type="RefSeq" id="WP_102516748.1">
    <property type="nucleotide sequence ID" value="NZ_CAWNSM010000033.1"/>
</dbReference>
<proteinExistence type="predicted"/>
<dbReference type="PANTHER" id="PTHR34070:SF1">
    <property type="entry name" value="DNA ALKYLATION REPAIR PROTEIN"/>
    <property type="match status" value="1"/>
</dbReference>
<evidence type="ECO:0000313" key="1">
    <source>
        <dbReference type="EMBL" id="PMJ64279.1"/>
    </source>
</evidence>
<dbReference type="CDD" id="cd06561">
    <property type="entry name" value="AlkD_like"/>
    <property type="match status" value="1"/>
</dbReference>
<dbReference type="Gene3D" id="1.25.10.90">
    <property type="match status" value="1"/>
</dbReference>
<dbReference type="Pfam" id="PF08713">
    <property type="entry name" value="DNA_alkylation"/>
    <property type="match status" value="1"/>
</dbReference>
<gene>
    <name evidence="1" type="ORF">BCU17_21610</name>
</gene>
<sequence length="220" mass="25613">MNIVETVKLHLSDVGYPEASVKTGQVRSISALVFKTIKNKDISNVLSLCTQLLEERDWALGVIAYYWAFRVRKQYSKETFPFFEHWLMEYVTDWNDCDDFCTHAFGELLSQYNELFELTTKWVEHSNFAVRRAAVVILIYPINQNRYSALAPLYVADLLLEDGYDLVQKGYGWMLKVLSKKEPQQVIGYLNAKHAAIPRVAFRYAIEKLDDKTKRELLLL</sequence>
<dbReference type="PANTHER" id="PTHR34070">
    <property type="entry name" value="ARMADILLO-TYPE FOLD"/>
    <property type="match status" value="1"/>
</dbReference>
<dbReference type="EMBL" id="MCWU01000033">
    <property type="protein sequence ID" value="PMJ64279.1"/>
    <property type="molecule type" value="Genomic_DNA"/>
</dbReference>
<dbReference type="SUPFAM" id="SSF48371">
    <property type="entry name" value="ARM repeat"/>
    <property type="match status" value="1"/>
</dbReference>
<name>A0A2N7F9R9_VIBSP</name>
<comment type="caution">
    <text evidence="1">The sequence shown here is derived from an EMBL/GenBank/DDBJ whole genome shotgun (WGS) entry which is preliminary data.</text>
</comment>